<evidence type="ECO:0000313" key="2">
    <source>
        <dbReference type="EMBL" id="KRM61385.1"/>
    </source>
</evidence>
<keyword evidence="1" id="KW-0472">Membrane</keyword>
<dbReference type="Proteomes" id="UP000051733">
    <property type="component" value="Unassembled WGS sequence"/>
</dbReference>
<feature type="transmembrane region" description="Helical" evidence="1">
    <location>
        <begin position="124"/>
        <end position="144"/>
    </location>
</feature>
<feature type="transmembrane region" description="Helical" evidence="1">
    <location>
        <begin position="229"/>
        <end position="259"/>
    </location>
</feature>
<dbReference type="AlphaFoldDB" id="A0A0R2ACC2"/>
<feature type="transmembrane region" description="Helical" evidence="1">
    <location>
        <begin position="189"/>
        <end position="208"/>
    </location>
</feature>
<feature type="transmembrane region" description="Helical" evidence="1">
    <location>
        <begin position="437"/>
        <end position="453"/>
    </location>
</feature>
<feature type="transmembrane region" description="Helical" evidence="1">
    <location>
        <begin position="307"/>
        <end position="329"/>
    </location>
</feature>
<accession>A0A0R2ACC2</accession>
<sequence>MEAWLIPISFFSKRYFSINTLAIFPIAIYTLMLAYVIVTKHDSLSLIKFPKKALYFVLLFLLSQTAVDFFYFSKVKNDPGSPNLISGVFFGVYAVCFNIVVVALLVKFLISYSENAKYHFIKSFYISFCLLGLIVLLPQLLVVLTNFGSSWVNLIGRFFEERHAGRGDFYFMGSYTTTLRRINGLCSEASFLAAQLGIVFIPVLLASLKNRFNIFNGTRDNTGILNWILLIFVWIILLFAKTSTGILVIFLSLLIMFFFEKMDRKVLYFVLGIIAMFGVVAAYFTIQPIREIVNKYLLHKSGVSNRLGGTIGLIITFLHYPIFGVGNAYESYYLMKFVPKSTTNNWEFQDVFRQTGYPVQSEFFSFFAHFGLIIMIPFLIYIVRKILLAHNLKKNITNSRETNKEDLFHLTIIDAFYYFLIMYLCISFFSFGWFDNYYLVIFFFYLTVINNYANKRGIL</sequence>
<keyword evidence="1" id="KW-1133">Transmembrane helix</keyword>
<feature type="transmembrane region" description="Helical" evidence="1">
    <location>
        <begin position="366"/>
        <end position="387"/>
    </location>
</feature>
<proteinExistence type="predicted"/>
<protein>
    <submittedName>
        <fullName evidence="2">Uncharacterized protein</fullName>
    </submittedName>
</protein>
<feature type="transmembrane region" description="Helical" evidence="1">
    <location>
        <begin position="84"/>
        <end position="112"/>
    </location>
</feature>
<keyword evidence="1" id="KW-0812">Transmembrane</keyword>
<dbReference type="PATRIC" id="fig|1423813.3.peg.1481"/>
<feature type="transmembrane region" description="Helical" evidence="1">
    <location>
        <begin position="407"/>
        <end position="431"/>
    </location>
</feature>
<dbReference type="STRING" id="1423813.FC26_GL001456"/>
<gene>
    <name evidence="2" type="ORF">FC26_GL001456</name>
</gene>
<dbReference type="RefSeq" id="WP_057778491.1">
    <property type="nucleotide sequence ID" value="NZ_AYYY01000025.1"/>
</dbReference>
<feature type="transmembrane region" description="Helical" evidence="1">
    <location>
        <begin position="15"/>
        <end position="38"/>
    </location>
</feature>
<name>A0A0R2ACC2_9LACO</name>
<dbReference type="EMBL" id="AYYY01000025">
    <property type="protein sequence ID" value="KRM61385.1"/>
    <property type="molecule type" value="Genomic_DNA"/>
</dbReference>
<dbReference type="OrthoDB" id="2148748at2"/>
<feature type="transmembrane region" description="Helical" evidence="1">
    <location>
        <begin position="53"/>
        <end position="72"/>
    </location>
</feature>
<feature type="transmembrane region" description="Helical" evidence="1">
    <location>
        <begin position="265"/>
        <end position="286"/>
    </location>
</feature>
<organism evidence="2 3">
    <name type="scientific">Paucilactobacillus vaccinostercus DSM 20634</name>
    <dbReference type="NCBI Taxonomy" id="1423813"/>
    <lineage>
        <taxon>Bacteria</taxon>
        <taxon>Bacillati</taxon>
        <taxon>Bacillota</taxon>
        <taxon>Bacilli</taxon>
        <taxon>Lactobacillales</taxon>
        <taxon>Lactobacillaceae</taxon>
        <taxon>Paucilactobacillus</taxon>
    </lineage>
</organism>
<evidence type="ECO:0000256" key="1">
    <source>
        <dbReference type="SAM" id="Phobius"/>
    </source>
</evidence>
<keyword evidence="3" id="KW-1185">Reference proteome</keyword>
<comment type="caution">
    <text evidence="2">The sequence shown here is derived from an EMBL/GenBank/DDBJ whole genome shotgun (WGS) entry which is preliminary data.</text>
</comment>
<reference evidence="2 3" key="1">
    <citation type="journal article" date="2015" name="Genome Announc.">
        <title>Expanding the biotechnology potential of lactobacilli through comparative genomics of 213 strains and associated genera.</title>
        <authorList>
            <person name="Sun Z."/>
            <person name="Harris H.M."/>
            <person name="McCann A."/>
            <person name="Guo C."/>
            <person name="Argimon S."/>
            <person name="Zhang W."/>
            <person name="Yang X."/>
            <person name="Jeffery I.B."/>
            <person name="Cooney J.C."/>
            <person name="Kagawa T.F."/>
            <person name="Liu W."/>
            <person name="Song Y."/>
            <person name="Salvetti E."/>
            <person name="Wrobel A."/>
            <person name="Rasinkangas P."/>
            <person name="Parkhill J."/>
            <person name="Rea M.C."/>
            <person name="O'Sullivan O."/>
            <person name="Ritari J."/>
            <person name="Douillard F.P."/>
            <person name="Paul Ross R."/>
            <person name="Yang R."/>
            <person name="Briner A.E."/>
            <person name="Felis G.E."/>
            <person name="de Vos W.M."/>
            <person name="Barrangou R."/>
            <person name="Klaenhammer T.R."/>
            <person name="Caufield P.W."/>
            <person name="Cui Y."/>
            <person name="Zhang H."/>
            <person name="O'Toole P.W."/>
        </authorList>
    </citation>
    <scope>NUCLEOTIDE SEQUENCE [LARGE SCALE GENOMIC DNA]</scope>
    <source>
        <strain evidence="2 3">DSM 20634</strain>
    </source>
</reference>
<evidence type="ECO:0000313" key="3">
    <source>
        <dbReference type="Proteomes" id="UP000051733"/>
    </source>
</evidence>